<proteinExistence type="predicted"/>
<evidence type="ECO:0000313" key="2">
    <source>
        <dbReference type="Proteomes" id="UP000789702"/>
    </source>
</evidence>
<protein>
    <submittedName>
        <fullName evidence="1">15501_t:CDS:1</fullName>
    </submittedName>
</protein>
<feature type="non-terminal residue" evidence="1">
    <location>
        <position position="1"/>
    </location>
</feature>
<name>A0ACA9QD61_9GLOM</name>
<accession>A0ACA9QD61</accession>
<feature type="non-terminal residue" evidence="1">
    <location>
        <position position="55"/>
    </location>
</feature>
<organism evidence="1 2">
    <name type="scientific">Dentiscutata heterogama</name>
    <dbReference type="NCBI Taxonomy" id="1316150"/>
    <lineage>
        <taxon>Eukaryota</taxon>
        <taxon>Fungi</taxon>
        <taxon>Fungi incertae sedis</taxon>
        <taxon>Mucoromycota</taxon>
        <taxon>Glomeromycotina</taxon>
        <taxon>Glomeromycetes</taxon>
        <taxon>Diversisporales</taxon>
        <taxon>Gigasporaceae</taxon>
        <taxon>Dentiscutata</taxon>
    </lineage>
</organism>
<sequence length="55" mass="6584">QSTFKITNIDNITNYKKIKIIEVKYKHNYLPNNRQIPDTSKNKFKKAEIDKKSDK</sequence>
<gene>
    <name evidence="1" type="ORF">DHETER_LOCUS14214</name>
</gene>
<dbReference type="EMBL" id="CAJVPU010042543">
    <property type="protein sequence ID" value="CAG8743750.1"/>
    <property type="molecule type" value="Genomic_DNA"/>
</dbReference>
<comment type="caution">
    <text evidence="1">The sequence shown here is derived from an EMBL/GenBank/DDBJ whole genome shotgun (WGS) entry which is preliminary data.</text>
</comment>
<evidence type="ECO:0000313" key="1">
    <source>
        <dbReference type="EMBL" id="CAG8743750.1"/>
    </source>
</evidence>
<reference evidence="1" key="1">
    <citation type="submission" date="2021-06" db="EMBL/GenBank/DDBJ databases">
        <authorList>
            <person name="Kallberg Y."/>
            <person name="Tangrot J."/>
            <person name="Rosling A."/>
        </authorList>
    </citation>
    <scope>NUCLEOTIDE SEQUENCE</scope>
    <source>
        <strain evidence="1">IL203A</strain>
    </source>
</reference>
<dbReference type="Proteomes" id="UP000789702">
    <property type="component" value="Unassembled WGS sequence"/>
</dbReference>
<keyword evidence="2" id="KW-1185">Reference proteome</keyword>